<dbReference type="Gene3D" id="1.10.10.10">
    <property type="entry name" value="Winged helix-like DNA-binding domain superfamily/Winged helix DNA-binding domain"/>
    <property type="match status" value="1"/>
</dbReference>
<dbReference type="GO" id="GO:0006950">
    <property type="term" value="P:response to stress"/>
    <property type="evidence" value="ECO:0007669"/>
    <property type="project" value="TreeGrafter"/>
</dbReference>
<evidence type="ECO:0000313" key="5">
    <source>
        <dbReference type="EMBL" id="KUK86590.1"/>
    </source>
</evidence>
<evidence type="ECO:0000259" key="4">
    <source>
        <dbReference type="PROSITE" id="PS50995"/>
    </source>
</evidence>
<comment type="caution">
    <text evidence="5">The sequence shown here is derived from an EMBL/GenBank/DDBJ whole genome shotgun (WGS) entry which is preliminary data.</text>
</comment>
<dbReference type="InterPro" id="IPR036388">
    <property type="entry name" value="WH-like_DNA-bd_sf"/>
</dbReference>
<dbReference type="InterPro" id="IPR000835">
    <property type="entry name" value="HTH_MarR-typ"/>
</dbReference>
<proteinExistence type="predicted"/>
<keyword evidence="2" id="KW-0238">DNA-binding</keyword>
<keyword evidence="1" id="KW-0805">Transcription regulation</keyword>
<keyword evidence="3" id="KW-0804">Transcription</keyword>
<reference evidence="6" key="1">
    <citation type="journal article" date="2015" name="MBio">
        <title>Genome-Resolved Metagenomic Analysis Reveals Roles for Candidate Phyla and Other Microbial Community Members in Biogeochemical Transformations in Oil Reservoirs.</title>
        <authorList>
            <person name="Hu P."/>
            <person name="Tom L."/>
            <person name="Singh A."/>
            <person name="Thomas B.C."/>
            <person name="Baker B.J."/>
            <person name="Piceno Y.M."/>
            <person name="Andersen G.L."/>
            <person name="Banfield J.F."/>
        </authorList>
    </citation>
    <scope>NUCLEOTIDE SEQUENCE [LARGE SCALE GENOMIC DNA]</scope>
</reference>
<dbReference type="SMART" id="SM00347">
    <property type="entry name" value="HTH_MARR"/>
    <property type="match status" value="1"/>
</dbReference>
<evidence type="ECO:0000256" key="2">
    <source>
        <dbReference type="ARBA" id="ARBA00023125"/>
    </source>
</evidence>
<evidence type="ECO:0000313" key="6">
    <source>
        <dbReference type="Proteomes" id="UP000053467"/>
    </source>
</evidence>
<gene>
    <name evidence="5" type="ORF">XE03_1379</name>
</gene>
<sequence length="126" mass="14883">MEKICYLKKIFKELYLFDYNLKKETNLSMNEAMVLCSINEKKTDLTNLSKELFVSKPRMTKIIEKLVRKGLVKKNVSENDRREKYLVLTKKGYKKISEIKEKKIPFPQIKLIRKKRKITPIVGDGA</sequence>
<dbReference type="PANTHER" id="PTHR33164:SF43">
    <property type="entry name" value="HTH-TYPE TRANSCRIPTIONAL REPRESSOR YETL"/>
    <property type="match status" value="1"/>
</dbReference>
<dbReference type="InterPro" id="IPR039422">
    <property type="entry name" value="MarR/SlyA-like"/>
</dbReference>
<name>A0A124G074_UNCT6</name>
<evidence type="ECO:0000256" key="3">
    <source>
        <dbReference type="ARBA" id="ARBA00023163"/>
    </source>
</evidence>
<dbReference type="SUPFAM" id="SSF46785">
    <property type="entry name" value="Winged helix' DNA-binding domain"/>
    <property type="match status" value="1"/>
</dbReference>
<feature type="domain" description="HTH marR-type" evidence="4">
    <location>
        <begin position="1"/>
        <end position="126"/>
    </location>
</feature>
<dbReference type="Proteomes" id="UP000053467">
    <property type="component" value="Unassembled WGS sequence"/>
</dbReference>
<dbReference type="PANTHER" id="PTHR33164">
    <property type="entry name" value="TRANSCRIPTIONAL REGULATOR, MARR FAMILY"/>
    <property type="match status" value="1"/>
</dbReference>
<evidence type="ECO:0000256" key="1">
    <source>
        <dbReference type="ARBA" id="ARBA00023015"/>
    </source>
</evidence>
<accession>A0A124G074</accession>
<dbReference type="PROSITE" id="PS50995">
    <property type="entry name" value="HTH_MARR_2"/>
    <property type="match status" value="1"/>
</dbReference>
<dbReference type="AlphaFoldDB" id="A0A124G074"/>
<dbReference type="Pfam" id="PF22381">
    <property type="entry name" value="Staph_reg_Sar_Rot"/>
    <property type="match status" value="1"/>
</dbReference>
<dbReference type="EMBL" id="LGGX01000015">
    <property type="protein sequence ID" value="KUK86590.1"/>
    <property type="molecule type" value="Genomic_DNA"/>
</dbReference>
<protein>
    <recommendedName>
        <fullName evidence="4">HTH marR-type domain-containing protein</fullName>
    </recommendedName>
</protein>
<organism evidence="5 6">
    <name type="scientific">candidate division TA06 bacterium 34_109</name>
    <dbReference type="NCBI Taxonomy" id="1635277"/>
    <lineage>
        <taxon>Bacteria</taxon>
        <taxon>Bacteria division TA06</taxon>
    </lineage>
</organism>
<dbReference type="InterPro" id="IPR055166">
    <property type="entry name" value="Transc_reg_Sar_Rot_HTH"/>
</dbReference>
<dbReference type="InterPro" id="IPR036390">
    <property type="entry name" value="WH_DNA-bd_sf"/>
</dbReference>
<dbReference type="GO" id="GO:0003700">
    <property type="term" value="F:DNA-binding transcription factor activity"/>
    <property type="evidence" value="ECO:0007669"/>
    <property type="project" value="InterPro"/>
</dbReference>
<dbReference type="PATRIC" id="fig|1635277.3.peg.495"/>